<dbReference type="Proteomes" id="UP000176631">
    <property type="component" value="Unassembled WGS sequence"/>
</dbReference>
<dbReference type="AlphaFoldDB" id="A0A1G1W901"/>
<evidence type="ECO:0000313" key="2">
    <source>
        <dbReference type="Proteomes" id="UP000176631"/>
    </source>
</evidence>
<reference evidence="1 2" key="1">
    <citation type="journal article" date="2016" name="Nat. Commun.">
        <title>Thousands of microbial genomes shed light on interconnected biogeochemical processes in an aquifer system.</title>
        <authorList>
            <person name="Anantharaman K."/>
            <person name="Brown C.T."/>
            <person name="Hug L.A."/>
            <person name="Sharon I."/>
            <person name="Castelle C.J."/>
            <person name="Probst A.J."/>
            <person name="Thomas B.C."/>
            <person name="Singh A."/>
            <person name="Wilkins M.J."/>
            <person name="Karaoz U."/>
            <person name="Brodie E.L."/>
            <person name="Williams K.H."/>
            <person name="Hubbard S.S."/>
            <person name="Banfield J.F."/>
        </authorList>
    </citation>
    <scope>NUCLEOTIDE SEQUENCE [LARGE SCALE GENOMIC DNA]</scope>
</reference>
<protein>
    <recommendedName>
        <fullName evidence="3">N-terminal of MaoC-like dehydratase domain-containing protein</fullName>
    </recommendedName>
</protein>
<accession>A0A1G1W901</accession>
<dbReference type="SUPFAM" id="SSF54637">
    <property type="entry name" value="Thioesterase/thiol ester dehydrase-isomerase"/>
    <property type="match status" value="1"/>
</dbReference>
<name>A0A1G1W901_9BACT</name>
<evidence type="ECO:0000313" key="1">
    <source>
        <dbReference type="EMBL" id="OGY24145.1"/>
    </source>
</evidence>
<comment type="caution">
    <text evidence="1">The sequence shown here is derived from an EMBL/GenBank/DDBJ whole genome shotgun (WGS) entry which is preliminary data.</text>
</comment>
<dbReference type="Gene3D" id="3.10.129.10">
    <property type="entry name" value="Hotdog Thioesterase"/>
    <property type="match status" value="1"/>
</dbReference>
<organism evidence="1 2">
    <name type="scientific">Candidatus Woykebacteria bacterium RBG_13_40_15</name>
    <dbReference type="NCBI Taxonomy" id="1802593"/>
    <lineage>
        <taxon>Bacteria</taxon>
        <taxon>Candidatus Woykeibacteriota</taxon>
    </lineage>
</organism>
<evidence type="ECO:0008006" key="3">
    <source>
        <dbReference type="Google" id="ProtNLM"/>
    </source>
</evidence>
<dbReference type="EMBL" id="MHCP01000015">
    <property type="protein sequence ID" value="OGY24145.1"/>
    <property type="molecule type" value="Genomic_DNA"/>
</dbReference>
<dbReference type="InterPro" id="IPR029069">
    <property type="entry name" value="HotDog_dom_sf"/>
</dbReference>
<proteinExistence type="predicted"/>
<dbReference type="STRING" id="1802593.A2172_01205"/>
<gene>
    <name evidence="1" type="ORF">A2172_01205</name>
</gene>
<sequence>MLGALLEGGTDLAGINVAQLTKGYKFPPITFAVSAEQAEAYRKVTEGVEGSSYIPPLGAIAFALQSLLEQVELPEGSVHGGEGYECHSPIAVGSELIANGSVVDRADRGSFALLEVEIQLTVAGSLEPALVSGATLVTPLLKGGY</sequence>